<dbReference type="Gene3D" id="3.40.50.2000">
    <property type="entry name" value="Glycogen Phosphorylase B"/>
    <property type="match status" value="2"/>
</dbReference>
<organism evidence="2 3">
    <name type="scientific">Aureibaculum flavum</name>
    <dbReference type="NCBI Taxonomy" id="2795986"/>
    <lineage>
        <taxon>Bacteria</taxon>
        <taxon>Pseudomonadati</taxon>
        <taxon>Bacteroidota</taxon>
        <taxon>Flavobacteriia</taxon>
        <taxon>Flavobacteriales</taxon>
        <taxon>Flavobacteriaceae</taxon>
        <taxon>Aureibaculum</taxon>
    </lineage>
</organism>
<dbReference type="SUPFAM" id="SSF53756">
    <property type="entry name" value="UDP-Glycosyltransferase/glycogen phosphorylase"/>
    <property type="match status" value="1"/>
</dbReference>
<evidence type="ECO:0000313" key="2">
    <source>
        <dbReference type="EMBL" id="MBJ2175027.1"/>
    </source>
</evidence>
<evidence type="ECO:0000259" key="1">
    <source>
        <dbReference type="Pfam" id="PF00534"/>
    </source>
</evidence>
<sequence>MEKKLHILFLNGWYPSRVMPYNGDFIQRHAEAVAIKSKVTSIHVITDENINNNLEIEKNQINGVTTIIGYVKPTQNKILKGYLFYKAYKQIFKLIEPYQFVHVNRIYPIGLIAVYLKIFKKKPFIVSEHWTGYLTHKIRGLEKFLSKSIAKNASYICPVSDHLGSMMLKNGLKGNYTTIPNVVNTDIFKPLKIKNKTFTLLHISHMGDKHKNISGQLRVMAKLKEEISNFNFYLIGENSFRYQPIIKELNIESNVILINQIKHSEIPEYMHKADLLIQFSNYENLPCVILEAFACGLPVISTNVGGISEHFPKNFGALITKNDEKELLNSILKFYETSTNDNAVIMHNYIESKFSPQVLCDKFTSLYEQALLRINK</sequence>
<dbReference type="CDD" id="cd03801">
    <property type="entry name" value="GT4_PimA-like"/>
    <property type="match status" value="1"/>
</dbReference>
<accession>A0ABS0WSV0</accession>
<comment type="caution">
    <text evidence="2">The sequence shown here is derived from an EMBL/GenBank/DDBJ whole genome shotgun (WGS) entry which is preliminary data.</text>
</comment>
<dbReference type="PANTHER" id="PTHR12526:SF630">
    <property type="entry name" value="GLYCOSYLTRANSFERASE"/>
    <property type="match status" value="1"/>
</dbReference>
<dbReference type="RefSeq" id="WP_198841730.1">
    <property type="nucleotide sequence ID" value="NZ_JAEHFJ010000005.1"/>
</dbReference>
<proteinExistence type="predicted"/>
<dbReference type="PANTHER" id="PTHR12526">
    <property type="entry name" value="GLYCOSYLTRANSFERASE"/>
    <property type="match status" value="1"/>
</dbReference>
<feature type="domain" description="Glycosyl transferase family 1" evidence="1">
    <location>
        <begin position="185"/>
        <end position="338"/>
    </location>
</feature>
<dbReference type="InterPro" id="IPR001296">
    <property type="entry name" value="Glyco_trans_1"/>
</dbReference>
<dbReference type="Proteomes" id="UP000623301">
    <property type="component" value="Unassembled WGS sequence"/>
</dbReference>
<keyword evidence="3" id="KW-1185">Reference proteome</keyword>
<dbReference type="EMBL" id="JAEHFJ010000005">
    <property type="protein sequence ID" value="MBJ2175027.1"/>
    <property type="molecule type" value="Genomic_DNA"/>
</dbReference>
<gene>
    <name evidence="2" type="ORF">JBL43_12315</name>
</gene>
<dbReference type="Pfam" id="PF00534">
    <property type="entry name" value="Glycos_transf_1"/>
    <property type="match status" value="1"/>
</dbReference>
<protein>
    <submittedName>
        <fullName evidence="2">Glycosyltransferase family 4 protein</fullName>
    </submittedName>
</protein>
<name>A0ABS0WSV0_9FLAO</name>
<reference evidence="2 3" key="1">
    <citation type="submission" date="2020-12" db="EMBL/GenBank/DDBJ databases">
        <title>Aureibaculum luteum sp. nov. and Aureibaculum flavum sp. nov., novel members of the family Flavobacteriaceae isolated from Antarctic intertidal sediments.</title>
        <authorList>
            <person name="He X."/>
            <person name="Zhang X."/>
        </authorList>
    </citation>
    <scope>NUCLEOTIDE SEQUENCE [LARGE SCALE GENOMIC DNA]</scope>
    <source>
        <strain evidence="2 3">A20</strain>
    </source>
</reference>
<evidence type="ECO:0000313" key="3">
    <source>
        <dbReference type="Proteomes" id="UP000623301"/>
    </source>
</evidence>